<protein>
    <submittedName>
        <fullName evidence="2">Uncharacterized protein</fullName>
    </submittedName>
</protein>
<organism evidence="2">
    <name type="scientific">bioreactor metagenome</name>
    <dbReference type="NCBI Taxonomy" id="1076179"/>
    <lineage>
        <taxon>unclassified sequences</taxon>
        <taxon>metagenomes</taxon>
        <taxon>ecological metagenomes</taxon>
    </lineage>
</organism>
<evidence type="ECO:0000256" key="1">
    <source>
        <dbReference type="SAM" id="MobiDB-lite"/>
    </source>
</evidence>
<sequence length="117" mass="11858">MGNTGFPLLRGRDDLNGPSHDATGGKDGPPVGKPGTAFFQGQEGGPSGPALLEEVDAGSRLRESLHENPVLPPSEVGLQGRGNGRRAGKGLGGHRHGNLELSEAVGRGEEADGFGVG</sequence>
<accession>A0A644XYA0</accession>
<dbReference type="EMBL" id="VSSQ01003427">
    <property type="protein sequence ID" value="MPM20631.1"/>
    <property type="molecule type" value="Genomic_DNA"/>
</dbReference>
<proteinExistence type="predicted"/>
<comment type="caution">
    <text evidence="2">The sequence shown here is derived from an EMBL/GenBank/DDBJ whole genome shotgun (WGS) entry which is preliminary data.</text>
</comment>
<evidence type="ECO:0000313" key="2">
    <source>
        <dbReference type="EMBL" id="MPM20631.1"/>
    </source>
</evidence>
<name>A0A644XYA0_9ZZZZ</name>
<gene>
    <name evidence="2" type="ORF">SDC9_67066</name>
</gene>
<feature type="region of interest" description="Disordered" evidence="1">
    <location>
        <begin position="1"/>
        <end position="117"/>
    </location>
</feature>
<dbReference type="AlphaFoldDB" id="A0A644XYA0"/>
<feature type="compositionally biased region" description="Basic and acidic residues" evidence="1">
    <location>
        <begin position="57"/>
        <end position="66"/>
    </location>
</feature>
<feature type="compositionally biased region" description="Basic residues" evidence="1">
    <location>
        <begin position="83"/>
        <end position="96"/>
    </location>
</feature>
<reference evidence="2" key="1">
    <citation type="submission" date="2019-08" db="EMBL/GenBank/DDBJ databases">
        <authorList>
            <person name="Kucharzyk K."/>
            <person name="Murdoch R.W."/>
            <person name="Higgins S."/>
            <person name="Loffler F."/>
        </authorList>
    </citation>
    <scope>NUCLEOTIDE SEQUENCE</scope>
</reference>